<dbReference type="AlphaFoldDB" id="A0A078ANX2"/>
<evidence type="ECO:0000256" key="1">
    <source>
        <dbReference type="SAM" id="Phobius"/>
    </source>
</evidence>
<accession>A0A078ANX2</accession>
<evidence type="ECO:0000313" key="3">
    <source>
        <dbReference type="Proteomes" id="UP000039865"/>
    </source>
</evidence>
<dbReference type="OMA" id="MECISIF"/>
<dbReference type="OrthoDB" id="411811at2759"/>
<name>A0A078ANX2_STYLE</name>
<feature type="transmembrane region" description="Helical" evidence="1">
    <location>
        <begin position="891"/>
        <end position="912"/>
    </location>
</feature>
<reference evidence="2 3" key="1">
    <citation type="submission" date="2014-06" db="EMBL/GenBank/DDBJ databases">
        <authorList>
            <person name="Swart Estienne"/>
        </authorList>
    </citation>
    <scope>NUCLEOTIDE SEQUENCE [LARGE SCALE GENOMIC DNA]</scope>
    <source>
        <strain evidence="2 3">130c</strain>
    </source>
</reference>
<keyword evidence="1" id="KW-0472">Membrane</keyword>
<keyword evidence="1" id="KW-1133">Transmembrane helix</keyword>
<feature type="transmembrane region" description="Helical" evidence="1">
    <location>
        <begin position="993"/>
        <end position="1015"/>
    </location>
</feature>
<dbReference type="Proteomes" id="UP000039865">
    <property type="component" value="Unassembled WGS sequence"/>
</dbReference>
<evidence type="ECO:0008006" key="4">
    <source>
        <dbReference type="Google" id="ProtNLM"/>
    </source>
</evidence>
<keyword evidence="3" id="KW-1185">Reference proteome</keyword>
<dbReference type="InParanoid" id="A0A078ANX2"/>
<dbReference type="PANTHER" id="PTHR11319">
    <property type="entry name" value="G PROTEIN-COUPLED RECEPTOR-RELATED"/>
    <property type="match status" value="1"/>
</dbReference>
<evidence type="ECO:0000313" key="2">
    <source>
        <dbReference type="EMBL" id="CDW84065.1"/>
    </source>
</evidence>
<keyword evidence="1" id="KW-0812">Transmembrane</keyword>
<protein>
    <recommendedName>
        <fullName evidence="4">Transmembrane protein</fullName>
    </recommendedName>
</protein>
<gene>
    <name evidence="2" type="primary">Contig12980.g13849</name>
    <name evidence="2" type="ORF">STYLEM_13122</name>
</gene>
<organism evidence="2 3">
    <name type="scientific">Stylonychia lemnae</name>
    <name type="common">Ciliate</name>
    <dbReference type="NCBI Taxonomy" id="5949"/>
    <lineage>
        <taxon>Eukaryota</taxon>
        <taxon>Sar</taxon>
        <taxon>Alveolata</taxon>
        <taxon>Ciliophora</taxon>
        <taxon>Intramacronucleata</taxon>
        <taxon>Spirotrichea</taxon>
        <taxon>Stichotrichia</taxon>
        <taxon>Sporadotrichida</taxon>
        <taxon>Oxytrichidae</taxon>
        <taxon>Stylonychinae</taxon>
        <taxon>Stylonychia</taxon>
    </lineage>
</organism>
<feature type="transmembrane region" description="Helical" evidence="1">
    <location>
        <begin position="943"/>
        <end position="966"/>
    </location>
</feature>
<dbReference type="PANTHER" id="PTHR11319:SF35">
    <property type="entry name" value="OUTER MEMBRANE PROTEIN PMPC-RELATED"/>
    <property type="match status" value="1"/>
</dbReference>
<feature type="transmembrane region" description="Helical" evidence="1">
    <location>
        <begin position="852"/>
        <end position="870"/>
    </location>
</feature>
<proteinExistence type="predicted"/>
<dbReference type="SUPFAM" id="SSF51126">
    <property type="entry name" value="Pectin lyase-like"/>
    <property type="match status" value="1"/>
</dbReference>
<sequence>MITISSNAYEDQGSTFENIDGAYGSVVSCHGCLIKMKDTILMNIKAISGGLISLVGHCNVVLDGIQGQNISAESKGGLLIEQQFQSESGNLTQSFIILKNTQLISNFYAQEGGLFYLFHPTTSLLIQNVMIQNISSAISGGLFSVLNAYQIQIENSRILDIFSNNAAFIISTSNFLNLIIRNTKIICDQQYDQKLVLKQYTQNFGIYTESVAYFVLQNTKSIVLSNNIIEFCGNQNRAGVFSIQKTALSDEKSVYKYNSGQYGGVISAQESSIKLISSEFYNNLGKTGAVINAISYSNLTFRFCTFQANNATIQAGVLYLATQCSLNIYASLFLQNLAYENSVLEIQSTNLNQDVVISKSEFKENQAQKNTMSILYSNSKKIVDYQQSYKMDETTGSFIFLIFDVNILIDNCQFVGGSSNYGGVLYISGDSVVNIKNSRFINNQATAKGGVIYSSGFKSIYIGEQSTFIDNTAVDNGEDIYITNSYNTISFNRITNQGSGGAIYYTCNSQSLNCIMKFIGSLIFESNKADLQGGAIFWDQLEPITNQSQISFINNKAHYYGDNLACYSQNLRAVTQTQYLNKMIQIGLKTQDDFDLRILSLDQNLFNHRELQNLLNQRSGGSIPEIYMAMMDKYGQIVGSDFKSKVRVNIDISNLNENQTKYPPILEGSNSFDIIGGIAVISDIVIVGTPGISYQLLFSSDGIDLSKKSNKEVMQLGGNSNLDLDLQINLRECLIGEQFTIAGKCQQCEGSFSLVQMTEPGNCEVCPQDKAKCISGAIIGPLPGYWRKNNETKIFTQCLYEFACLGMIPPKNSLVGECLKGYQGILCADCEYGFSRSNAYQCSKCPDKLLNTFRLLTILAAVTLLIVLMIRSTLNGAMDTNNVTIEIRGKIMSSLVILLFLAHPSLVTNSFYNFNCKEIDGEFRVLDDLEIVCWSSVHNKYSYFVALPSIIVWGLGIPFFALIILINKRKKLETFDLRQRFGFLFRGYRKDYYFWEIVIMYRKIMIVFTAVFITVQFHSAQ</sequence>
<dbReference type="InterPro" id="IPR011050">
    <property type="entry name" value="Pectin_lyase_fold/virulence"/>
</dbReference>
<dbReference type="EMBL" id="CCKQ01012449">
    <property type="protein sequence ID" value="CDW84065.1"/>
    <property type="molecule type" value="Genomic_DNA"/>
</dbReference>